<accession>Q4QGQ0</accession>
<dbReference type="VEuPathDB" id="TriTrypDB:LmjF.12.0420"/>
<dbReference type="Proteomes" id="UP000000542">
    <property type="component" value="Chromosome 12"/>
</dbReference>
<dbReference type="InParanoid" id="Q4QGQ0"/>
<dbReference type="VEuPathDB" id="TriTrypDB:LMJLV39_120009700"/>
<feature type="domain" description="Alcohol dehydrogenase iron-type/glycerol dehydrogenase GldA" evidence="3">
    <location>
        <begin position="24"/>
        <end position="115"/>
    </location>
</feature>
<dbReference type="EMBL" id="FR796408">
    <property type="protein sequence ID" value="CAJ02579.1"/>
    <property type="molecule type" value="Genomic_DNA"/>
</dbReference>
<reference evidence="4 5" key="2">
    <citation type="journal article" date="2011" name="Genome Res.">
        <title>Chromosome and gene copy number variation allow major structural change between species and strains of Leishmania.</title>
        <authorList>
            <person name="Rogers M.B."/>
            <person name="Hilley J.D."/>
            <person name="Dickens N.J."/>
            <person name="Wilkes J."/>
            <person name="Bates P.A."/>
            <person name="Depledge D.P."/>
            <person name="Harris D."/>
            <person name="Her Y."/>
            <person name="Herzyk P."/>
            <person name="Imamura H."/>
            <person name="Otto T.D."/>
            <person name="Sanders M."/>
            <person name="Seeger K."/>
            <person name="Dujardin J.C."/>
            <person name="Berriman M."/>
            <person name="Smith D.F."/>
            <person name="Hertz-Fowler C."/>
            <person name="Mottram J.C."/>
        </authorList>
    </citation>
    <scope>NUCLEOTIDE SEQUENCE [LARGE SCALE GENOMIC DNA]</scope>
    <source>
        <strain evidence="5">MHOM/IL/81/Friedlin</strain>
    </source>
</reference>
<dbReference type="Gene3D" id="3.40.50.1970">
    <property type="match status" value="1"/>
</dbReference>
<name>Q4QGQ0_LEIMA</name>
<evidence type="ECO:0000313" key="4">
    <source>
        <dbReference type="EMBL" id="CAJ02579.1"/>
    </source>
</evidence>
<dbReference type="eggNOG" id="KOG3857">
    <property type="taxonomic scope" value="Eukaryota"/>
</dbReference>
<gene>
    <name evidence="4" type="ORF">LMJF_12_0420</name>
</gene>
<feature type="compositionally biased region" description="Basic residues" evidence="2">
    <location>
        <begin position="130"/>
        <end position="141"/>
    </location>
</feature>
<dbReference type="SUPFAM" id="SSF56796">
    <property type="entry name" value="Dehydroquinate synthase-like"/>
    <property type="match status" value="1"/>
</dbReference>
<dbReference type="VEuPathDB" id="TriTrypDB:LMJSD75_120009500"/>
<dbReference type="VEuPathDB" id="TriTrypDB:LMJFC_120010400"/>
<dbReference type="GeneID" id="5649933"/>
<evidence type="ECO:0000313" key="5">
    <source>
        <dbReference type="Proteomes" id="UP000000542"/>
    </source>
</evidence>
<organism evidence="4 5">
    <name type="scientific">Leishmania major</name>
    <dbReference type="NCBI Taxonomy" id="5664"/>
    <lineage>
        <taxon>Eukaryota</taxon>
        <taxon>Discoba</taxon>
        <taxon>Euglenozoa</taxon>
        <taxon>Kinetoplastea</taxon>
        <taxon>Metakinetoplastina</taxon>
        <taxon>Trypanosomatida</taxon>
        <taxon>Trypanosomatidae</taxon>
        <taxon>Leishmaniinae</taxon>
        <taxon>Leishmania</taxon>
    </lineage>
</organism>
<feature type="region of interest" description="Disordered" evidence="2">
    <location>
        <begin position="121"/>
        <end position="141"/>
    </location>
</feature>
<sequence length="141" mass="15538">MHVTCLCAAASAFYIPMMRLVSAGSRRASGPKIRSMNFENPPLIVTDKGVRRFGLLDAVVATLRKDAGITSMIVCDDLQPNSTVVSVYNGRRKVLKESRCDSIIGFGSVSSRDAAPRHCAARTHTSTRNQQRHVPRRIWVP</sequence>
<dbReference type="AlphaFoldDB" id="Q4QGQ0"/>
<dbReference type="GO" id="GO:0046872">
    <property type="term" value="F:metal ion binding"/>
    <property type="evidence" value="ECO:0007669"/>
    <property type="project" value="InterPro"/>
</dbReference>
<evidence type="ECO:0000256" key="1">
    <source>
        <dbReference type="ARBA" id="ARBA00023002"/>
    </source>
</evidence>
<dbReference type="GO" id="GO:0016491">
    <property type="term" value="F:oxidoreductase activity"/>
    <property type="evidence" value="ECO:0007669"/>
    <property type="project" value="UniProtKB-KW"/>
</dbReference>
<keyword evidence="1" id="KW-0560">Oxidoreductase</keyword>
<dbReference type="Pfam" id="PF00465">
    <property type="entry name" value="Fe-ADH"/>
    <property type="match status" value="1"/>
</dbReference>
<dbReference type="InterPro" id="IPR001670">
    <property type="entry name" value="ADH_Fe/GldA"/>
</dbReference>
<reference evidence="4 5" key="1">
    <citation type="journal article" date="2005" name="Science">
        <title>The genome of the kinetoplastid parasite, Leishmania major.</title>
        <authorList>
            <person name="Ivens A.C."/>
            <person name="Peacock C.S."/>
            <person name="Worthey E.A."/>
            <person name="Murphy L."/>
            <person name="Aggarwal G."/>
            <person name="Berriman M."/>
            <person name="Sisk E."/>
            <person name="Rajandream M.A."/>
            <person name="Adlem E."/>
            <person name="Aert R."/>
            <person name="Anupama A."/>
            <person name="Apostolou Z."/>
            <person name="Attipoe P."/>
            <person name="Bason N."/>
            <person name="Bauser C."/>
            <person name="Beck A."/>
            <person name="Beverley S.M."/>
            <person name="Bianchettin G."/>
            <person name="Borzym K."/>
            <person name="Bothe G."/>
            <person name="Bruschi C.V."/>
            <person name="Collins M."/>
            <person name="Cadag E."/>
            <person name="Ciarloni L."/>
            <person name="Clayton C."/>
            <person name="Coulson R.M."/>
            <person name="Cronin A."/>
            <person name="Cruz A.K."/>
            <person name="Davies R.M."/>
            <person name="De Gaudenzi J."/>
            <person name="Dobson D.E."/>
            <person name="Duesterhoeft A."/>
            <person name="Fazelina G."/>
            <person name="Fosker N."/>
            <person name="Frasch A.C."/>
            <person name="Fraser A."/>
            <person name="Fuchs M."/>
            <person name="Gabel C."/>
            <person name="Goble A."/>
            <person name="Goffeau A."/>
            <person name="Harris D."/>
            <person name="Hertz-Fowler C."/>
            <person name="Hilbert H."/>
            <person name="Horn D."/>
            <person name="Huang Y."/>
            <person name="Klages S."/>
            <person name="Knights A."/>
            <person name="Kube M."/>
            <person name="Larke N."/>
            <person name="Litvin L."/>
            <person name="Lord A."/>
            <person name="Louie T."/>
            <person name="Marra M."/>
            <person name="Masuy D."/>
            <person name="Matthews K."/>
            <person name="Michaeli S."/>
            <person name="Mottram J.C."/>
            <person name="Muller-Auer S."/>
            <person name="Munden H."/>
            <person name="Nelson S."/>
            <person name="Norbertczak H."/>
            <person name="Oliver K."/>
            <person name="O'neil S."/>
            <person name="Pentony M."/>
            <person name="Pohl T.M."/>
            <person name="Price C."/>
            <person name="Purnelle B."/>
            <person name="Quail M.A."/>
            <person name="Rabbinowitsch E."/>
            <person name="Reinhardt R."/>
            <person name="Rieger M."/>
            <person name="Rinta J."/>
            <person name="Robben J."/>
            <person name="Robertson L."/>
            <person name="Ruiz J.C."/>
            <person name="Rutter S."/>
            <person name="Saunders D."/>
            <person name="Schafer M."/>
            <person name="Schein J."/>
            <person name="Schwartz D.C."/>
            <person name="Seeger K."/>
            <person name="Seyler A."/>
            <person name="Sharp S."/>
            <person name="Shin H."/>
            <person name="Sivam D."/>
            <person name="Squares R."/>
            <person name="Squares S."/>
            <person name="Tosato V."/>
            <person name="Vogt C."/>
            <person name="Volckaert G."/>
            <person name="Wambutt R."/>
            <person name="Warren T."/>
            <person name="Wedler H."/>
            <person name="Woodward J."/>
            <person name="Zhou S."/>
            <person name="Zimmermann W."/>
            <person name="Smith D.F."/>
            <person name="Blackwell J.M."/>
            <person name="Stuart K.D."/>
            <person name="Barrell B."/>
            <person name="Myler P.J."/>
        </authorList>
    </citation>
    <scope>NUCLEOTIDE SEQUENCE [LARGE SCALE GENOMIC DNA]</scope>
    <source>
        <strain evidence="5">MHOM/IL/81/Friedlin</strain>
    </source>
</reference>
<dbReference type="RefSeq" id="XP_001681648.1">
    <property type="nucleotide sequence ID" value="XM_001681596.1"/>
</dbReference>
<keyword evidence="5" id="KW-1185">Reference proteome</keyword>
<dbReference type="STRING" id="5664.Q4QGQ0"/>
<dbReference type="HOGENOM" id="CLU_1829058_0_0_1"/>
<evidence type="ECO:0000256" key="2">
    <source>
        <dbReference type="SAM" id="MobiDB-lite"/>
    </source>
</evidence>
<evidence type="ECO:0000259" key="3">
    <source>
        <dbReference type="Pfam" id="PF00465"/>
    </source>
</evidence>
<protein>
    <recommendedName>
        <fullName evidence="3">Alcohol dehydrogenase iron-type/glycerol dehydrogenase GldA domain-containing protein</fullName>
    </recommendedName>
</protein>
<dbReference type="KEGG" id="lma:LMJF_12_0420"/>
<proteinExistence type="predicted"/>